<reference evidence="2 3" key="1">
    <citation type="submission" date="2018-09" db="EMBL/GenBank/DDBJ databases">
        <title>Phylogeny of the Shewanellaceae, and recommendation for two new genera, Pseudoshewanella and Parashewanella.</title>
        <authorList>
            <person name="Wang G."/>
        </authorList>
    </citation>
    <scope>NUCLEOTIDE SEQUENCE [LARGE SCALE GENOMIC DNA]</scope>
    <source>
        <strain evidence="2 3">C51</strain>
    </source>
</reference>
<dbReference type="AlphaFoldDB" id="A0A3L8PVE7"/>
<keyword evidence="2" id="KW-0378">Hydrolase</keyword>
<dbReference type="Proteomes" id="UP000281474">
    <property type="component" value="Unassembled WGS sequence"/>
</dbReference>
<sequence length="286" mass="32451">MLGLEKKKFCTVESLCMSYYFGNRENEMEISSFKFVMELNKKEGKQYTDVRFRKSRMPRYNGTVVLFHGFGANKVTMLMTAMYFRTMGFNVLIPDLLGHGESSGKTSFGVRDAEIINEIIDAQLSDHIKGKPIISLGQSLGAYAAMHLAKMRSDVDGILLMAPVADFNKSAIQYVRVFKPPFSSWLSDEDVRQAAQGAISDSNVETNALDMLSLIEKTVIPTLIMTSEIDRITNSKDFAELQGNHIKQVIWKMRAHVFTSAIDPKTHIEVMNWLDLHIKKQPYIYL</sequence>
<dbReference type="OrthoDB" id="2086224at2"/>
<organism evidence="2 3">
    <name type="scientific">Parashewanella curva</name>
    <dbReference type="NCBI Taxonomy" id="2338552"/>
    <lineage>
        <taxon>Bacteria</taxon>
        <taxon>Pseudomonadati</taxon>
        <taxon>Pseudomonadota</taxon>
        <taxon>Gammaproteobacteria</taxon>
        <taxon>Alteromonadales</taxon>
        <taxon>Shewanellaceae</taxon>
        <taxon>Parashewanella</taxon>
    </lineage>
</organism>
<protein>
    <submittedName>
        <fullName evidence="2">Alpha/beta fold hydrolase</fullName>
    </submittedName>
</protein>
<dbReference type="InterPro" id="IPR029058">
    <property type="entry name" value="AB_hydrolase_fold"/>
</dbReference>
<dbReference type="GO" id="GO:0016787">
    <property type="term" value="F:hydrolase activity"/>
    <property type="evidence" value="ECO:0007669"/>
    <property type="project" value="UniProtKB-KW"/>
</dbReference>
<keyword evidence="3" id="KW-1185">Reference proteome</keyword>
<name>A0A3L8PVE7_9GAMM</name>
<evidence type="ECO:0000313" key="3">
    <source>
        <dbReference type="Proteomes" id="UP000281474"/>
    </source>
</evidence>
<dbReference type="EMBL" id="QZEI01000074">
    <property type="protein sequence ID" value="RLV58408.1"/>
    <property type="molecule type" value="Genomic_DNA"/>
</dbReference>
<dbReference type="SUPFAM" id="SSF53474">
    <property type="entry name" value="alpha/beta-Hydrolases"/>
    <property type="match status" value="1"/>
</dbReference>
<dbReference type="Gene3D" id="3.40.50.1820">
    <property type="entry name" value="alpha/beta hydrolase"/>
    <property type="match status" value="1"/>
</dbReference>
<dbReference type="Pfam" id="PF12146">
    <property type="entry name" value="Hydrolase_4"/>
    <property type="match status" value="1"/>
</dbReference>
<accession>A0A3L8PVE7</accession>
<dbReference type="InterPro" id="IPR050228">
    <property type="entry name" value="Carboxylesterase_BioH"/>
</dbReference>
<gene>
    <name evidence="2" type="ORF">D5018_17485</name>
</gene>
<evidence type="ECO:0000313" key="2">
    <source>
        <dbReference type="EMBL" id="RLV58408.1"/>
    </source>
</evidence>
<evidence type="ECO:0000259" key="1">
    <source>
        <dbReference type="Pfam" id="PF12146"/>
    </source>
</evidence>
<feature type="domain" description="Serine aminopeptidase S33" evidence="1">
    <location>
        <begin position="61"/>
        <end position="180"/>
    </location>
</feature>
<dbReference type="InterPro" id="IPR022742">
    <property type="entry name" value="Hydrolase_4"/>
</dbReference>
<dbReference type="PANTHER" id="PTHR43194">
    <property type="entry name" value="HYDROLASE ALPHA/BETA FOLD FAMILY"/>
    <property type="match status" value="1"/>
</dbReference>
<comment type="caution">
    <text evidence="2">The sequence shown here is derived from an EMBL/GenBank/DDBJ whole genome shotgun (WGS) entry which is preliminary data.</text>
</comment>
<dbReference type="PANTHER" id="PTHR43194:SF2">
    <property type="entry name" value="PEROXISOMAL MEMBRANE PROTEIN LPX1"/>
    <property type="match status" value="1"/>
</dbReference>
<proteinExistence type="predicted"/>